<dbReference type="CDD" id="cd00060">
    <property type="entry name" value="FHA"/>
    <property type="match status" value="1"/>
</dbReference>
<evidence type="ECO:0000259" key="1">
    <source>
        <dbReference type="PROSITE" id="PS50006"/>
    </source>
</evidence>
<proteinExistence type="predicted"/>
<dbReference type="Proteomes" id="UP000239709">
    <property type="component" value="Chromosome"/>
</dbReference>
<dbReference type="RefSeq" id="WP_106702025.1">
    <property type="nucleotide sequence ID" value="NZ_CP027666.1"/>
</dbReference>
<dbReference type="InterPro" id="IPR000253">
    <property type="entry name" value="FHA_dom"/>
</dbReference>
<accession>A0A2S0MC24</accession>
<dbReference type="InterPro" id="IPR050923">
    <property type="entry name" value="Cell_Proc_Reg/RNA_Proc"/>
</dbReference>
<gene>
    <name evidence="2" type="ORF">C6570_03720</name>
</gene>
<organism evidence="2 3">
    <name type="scientific">Ottowia oryzae</name>
    <dbReference type="NCBI Taxonomy" id="2109914"/>
    <lineage>
        <taxon>Bacteria</taxon>
        <taxon>Pseudomonadati</taxon>
        <taxon>Pseudomonadota</taxon>
        <taxon>Betaproteobacteria</taxon>
        <taxon>Burkholderiales</taxon>
        <taxon>Comamonadaceae</taxon>
        <taxon>Ottowia</taxon>
    </lineage>
</organism>
<dbReference type="AlphaFoldDB" id="A0A2S0MC24"/>
<dbReference type="KEGG" id="otk:C6570_03720"/>
<dbReference type="EMBL" id="CP027666">
    <property type="protein sequence ID" value="AVO33462.1"/>
    <property type="molecule type" value="Genomic_DNA"/>
</dbReference>
<keyword evidence="3" id="KW-1185">Reference proteome</keyword>
<dbReference type="Pfam" id="PF00498">
    <property type="entry name" value="FHA"/>
    <property type="match status" value="1"/>
</dbReference>
<dbReference type="OrthoDB" id="151099at2"/>
<dbReference type="PANTHER" id="PTHR23308">
    <property type="entry name" value="NUCLEAR INHIBITOR OF PROTEIN PHOSPHATASE-1"/>
    <property type="match status" value="1"/>
</dbReference>
<reference evidence="2 3" key="1">
    <citation type="submission" date="2018-03" db="EMBL/GenBank/DDBJ databases">
        <title>Genome sequencing of Ottowia sp.</title>
        <authorList>
            <person name="Kim S.-J."/>
            <person name="Heo J."/>
            <person name="Kwon S.-W."/>
        </authorList>
    </citation>
    <scope>NUCLEOTIDE SEQUENCE [LARGE SCALE GENOMIC DNA]</scope>
    <source>
        <strain evidence="2 3">KADR8-3</strain>
    </source>
</reference>
<feature type="domain" description="FHA" evidence="1">
    <location>
        <begin position="23"/>
        <end position="72"/>
    </location>
</feature>
<sequence>MPKLIVSIDGVVVKEVQLTKDRSTIGRRPYNDVVIDSLAVSGEHAVIRMAGGSAVLEDLGSTNGTYVNGKAVKQHALADDDLIEVGKYKLKFQDREGLTSPGPLSGAAPVAGMDSGLMAASPTANARGPRVRVLTGSAAGREMELTKVVTTIGKPGLCVASITRRAHGFDVAQVNGEHVATVNGVALDAGPVTLKMRDQIDLAGIRLEFLEQ</sequence>
<protein>
    <submittedName>
        <fullName evidence="2">FHA domain-containing protein</fullName>
    </submittedName>
</protein>
<evidence type="ECO:0000313" key="3">
    <source>
        <dbReference type="Proteomes" id="UP000239709"/>
    </source>
</evidence>
<dbReference type="SUPFAM" id="SSF49879">
    <property type="entry name" value="SMAD/FHA domain"/>
    <property type="match status" value="1"/>
</dbReference>
<evidence type="ECO:0000313" key="2">
    <source>
        <dbReference type="EMBL" id="AVO33462.1"/>
    </source>
</evidence>
<name>A0A2S0MC24_9BURK</name>
<dbReference type="SMART" id="SM00240">
    <property type="entry name" value="FHA"/>
    <property type="match status" value="1"/>
</dbReference>
<dbReference type="Gene3D" id="2.60.200.20">
    <property type="match status" value="1"/>
</dbReference>
<dbReference type="InterPro" id="IPR008984">
    <property type="entry name" value="SMAD_FHA_dom_sf"/>
</dbReference>
<dbReference type="PROSITE" id="PS50006">
    <property type="entry name" value="FHA_DOMAIN"/>
    <property type="match status" value="1"/>
</dbReference>